<evidence type="ECO:0000313" key="10">
    <source>
        <dbReference type="Proteomes" id="UP000217171"/>
    </source>
</evidence>
<dbReference type="AlphaFoldDB" id="A0A249KAU6"/>
<evidence type="ECO:0000259" key="8">
    <source>
        <dbReference type="PROSITE" id="PS50059"/>
    </source>
</evidence>
<dbReference type="Proteomes" id="UP000217171">
    <property type="component" value="Chromosome"/>
</dbReference>
<accession>A0A249KAU6</accession>
<dbReference type="PANTHER" id="PTHR43811:SF19">
    <property type="entry name" value="39 KDA FK506-BINDING NUCLEAR PROTEIN"/>
    <property type="match status" value="1"/>
</dbReference>
<evidence type="ECO:0000256" key="6">
    <source>
        <dbReference type="RuleBase" id="RU003915"/>
    </source>
</evidence>
<feature type="compositionally biased region" description="Polar residues" evidence="7">
    <location>
        <begin position="1"/>
        <end position="13"/>
    </location>
</feature>
<feature type="domain" description="PPIase FKBP-type" evidence="8">
    <location>
        <begin position="52"/>
        <end position="139"/>
    </location>
</feature>
<dbReference type="Pfam" id="PF00254">
    <property type="entry name" value="FKBP_C"/>
    <property type="match status" value="1"/>
</dbReference>
<feature type="compositionally biased region" description="Low complexity" evidence="7">
    <location>
        <begin position="23"/>
        <end position="35"/>
    </location>
</feature>
<dbReference type="SUPFAM" id="SSF54534">
    <property type="entry name" value="FKBP-like"/>
    <property type="match status" value="1"/>
</dbReference>
<name>A0A249KAU6_9ACTN</name>
<gene>
    <name evidence="9" type="ORF">B1s21160_03180</name>
</gene>
<sequence length="139" mass="14349">MINEGQNSSSALPQVTGDKGKKPTIGTPSGTPPTTLQKQDIYLGTGKEALANSTLEVHYTLVTWSAGQIADSSWERGQSATFPLSGVIAGWQEGIPGMKEGGRRLLVIPPDLGYGAQGAGGAIGPNETLVFVVDLIAVS</sequence>
<proteinExistence type="inferred from homology"/>
<evidence type="ECO:0000256" key="5">
    <source>
        <dbReference type="PROSITE-ProRule" id="PRU00277"/>
    </source>
</evidence>
<keyword evidence="10" id="KW-1185">Reference proteome</keyword>
<evidence type="ECO:0000256" key="2">
    <source>
        <dbReference type="ARBA" id="ARBA00006577"/>
    </source>
</evidence>
<evidence type="ECO:0000256" key="3">
    <source>
        <dbReference type="ARBA" id="ARBA00023110"/>
    </source>
</evidence>
<dbReference type="KEGG" id="nhi:B1s21160_03180"/>
<keyword evidence="3 5" id="KW-0697">Rotamase</keyword>
<keyword evidence="4 5" id="KW-0413">Isomerase</keyword>
<dbReference type="EC" id="5.2.1.8" evidence="6"/>
<dbReference type="EMBL" id="CP016771">
    <property type="protein sequence ID" value="ASY13940.1"/>
    <property type="molecule type" value="Genomic_DNA"/>
</dbReference>
<comment type="catalytic activity">
    <reaction evidence="1 5 6">
        <text>[protein]-peptidylproline (omega=180) = [protein]-peptidylproline (omega=0)</text>
        <dbReference type="Rhea" id="RHEA:16237"/>
        <dbReference type="Rhea" id="RHEA-COMP:10747"/>
        <dbReference type="Rhea" id="RHEA-COMP:10748"/>
        <dbReference type="ChEBI" id="CHEBI:83833"/>
        <dbReference type="ChEBI" id="CHEBI:83834"/>
        <dbReference type="EC" id="5.2.1.8"/>
    </reaction>
</comment>
<organism evidence="9 10">
    <name type="scientific">Candidatus Nanopelagicus hibericus</name>
    <dbReference type="NCBI Taxonomy" id="1884915"/>
    <lineage>
        <taxon>Bacteria</taxon>
        <taxon>Bacillati</taxon>
        <taxon>Actinomycetota</taxon>
        <taxon>Actinomycetes</taxon>
        <taxon>Candidatus Nanopelagicales</taxon>
        <taxon>Candidatus Nanopelagicaceae</taxon>
        <taxon>Candidatus Nanopelagicus</taxon>
    </lineage>
</organism>
<evidence type="ECO:0000256" key="7">
    <source>
        <dbReference type="SAM" id="MobiDB-lite"/>
    </source>
</evidence>
<dbReference type="RefSeq" id="WP_095672904.1">
    <property type="nucleotide sequence ID" value="NZ_CP016771.1"/>
</dbReference>
<dbReference type="Gene3D" id="3.10.50.40">
    <property type="match status" value="1"/>
</dbReference>
<evidence type="ECO:0000256" key="1">
    <source>
        <dbReference type="ARBA" id="ARBA00000971"/>
    </source>
</evidence>
<dbReference type="PANTHER" id="PTHR43811">
    <property type="entry name" value="FKBP-TYPE PEPTIDYL-PROLYL CIS-TRANS ISOMERASE FKPA"/>
    <property type="match status" value="1"/>
</dbReference>
<dbReference type="OrthoDB" id="25996at2"/>
<feature type="region of interest" description="Disordered" evidence="7">
    <location>
        <begin position="1"/>
        <end position="37"/>
    </location>
</feature>
<dbReference type="GO" id="GO:0003755">
    <property type="term" value="F:peptidyl-prolyl cis-trans isomerase activity"/>
    <property type="evidence" value="ECO:0007669"/>
    <property type="project" value="UniProtKB-UniRule"/>
</dbReference>
<dbReference type="InterPro" id="IPR001179">
    <property type="entry name" value="PPIase_FKBP_dom"/>
</dbReference>
<protein>
    <recommendedName>
        <fullName evidence="6">Peptidyl-prolyl cis-trans isomerase</fullName>
        <ecNumber evidence="6">5.2.1.8</ecNumber>
    </recommendedName>
</protein>
<dbReference type="InterPro" id="IPR046357">
    <property type="entry name" value="PPIase_dom_sf"/>
</dbReference>
<dbReference type="PROSITE" id="PS50059">
    <property type="entry name" value="FKBP_PPIASE"/>
    <property type="match status" value="1"/>
</dbReference>
<evidence type="ECO:0000256" key="4">
    <source>
        <dbReference type="ARBA" id="ARBA00023235"/>
    </source>
</evidence>
<evidence type="ECO:0000313" key="9">
    <source>
        <dbReference type="EMBL" id="ASY13940.1"/>
    </source>
</evidence>
<reference evidence="9 10" key="1">
    <citation type="submission" date="2016-07" db="EMBL/GenBank/DDBJ databases">
        <title>High microdiversification within the ubiquitous acI lineage of Actinobacteria.</title>
        <authorList>
            <person name="Neuenschwander S.M."/>
            <person name="Salcher M."/>
            <person name="Ghai R."/>
            <person name="Pernthaler J."/>
        </authorList>
    </citation>
    <scope>NUCLEOTIDE SEQUENCE [LARGE SCALE GENOMIC DNA]</scope>
    <source>
        <strain evidence="9">MMS-21-160</strain>
    </source>
</reference>
<comment type="similarity">
    <text evidence="2 6">Belongs to the FKBP-type PPIase family.</text>
</comment>